<comment type="caution">
    <text evidence="2">The sequence shown here is derived from an EMBL/GenBank/DDBJ whole genome shotgun (WGS) entry which is preliminary data.</text>
</comment>
<sequence>MAQEIEQQNGAASFAALKPQVVVPAGKADEAVQFYKAAFGAEELKRVNHAKRKADQETPLILCAELKIGSASLLVCDQTDDSSPVAGKEGGSGIVFRLETENVEGALAKAVKAGASQEGEITEEEAQEGSCCGGVLGKVKDPFGVAWIIASAAKVAAVEA</sequence>
<dbReference type="InterPro" id="IPR029068">
    <property type="entry name" value="Glyas_Bleomycin-R_OHBP_Dase"/>
</dbReference>
<dbReference type="InterPro" id="IPR037523">
    <property type="entry name" value="VOC_core"/>
</dbReference>
<reference evidence="2" key="1">
    <citation type="submission" date="2021-03" db="EMBL/GenBank/DDBJ databases">
        <authorList>
            <person name="Li Z."/>
            <person name="Yang C."/>
        </authorList>
    </citation>
    <scope>NUCLEOTIDE SEQUENCE</scope>
    <source>
        <strain evidence="2">Dzin_1.0</strain>
        <tissue evidence="2">Leaf</tissue>
    </source>
</reference>
<dbReference type="Gene3D" id="3.10.180.10">
    <property type="entry name" value="2,3-Dihydroxybiphenyl 1,2-Dioxygenase, domain 1"/>
    <property type="match status" value="1"/>
</dbReference>
<gene>
    <name evidence="2" type="ORF">J5N97_007311</name>
</gene>
<protein>
    <recommendedName>
        <fullName evidence="1">VOC domain-containing protein</fullName>
    </recommendedName>
</protein>
<feature type="domain" description="VOC" evidence="1">
    <location>
        <begin position="16"/>
        <end position="152"/>
    </location>
</feature>
<proteinExistence type="predicted"/>
<dbReference type="InterPro" id="IPR054575">
    <property type="entry name" value="At5g48480-like_C"/>
</dbReference>
<dbReference type="SUPFAM" id="SSF54593">
    <property type="entry name" value="Glyoxalase/Bleomycin resistance protein/Dihydroxybiphenyl dioxygenase"/>
    <property type="match status" value="1"/>
</dbReference>
<keyword evidence="3" id="KW-1185">Reference proteome</keyword>
<dbReference type="CDD" id="cd07246">
    <property type="entry name" value="VOC_like"/>
    <property type="match status" value="1"/>
</dbReference>
<evidence type="ECO:0000259" key="1">
    <source>
        <dbReference type="PROSITE" id="PS51819"/>
    </source>
</evidence>
<evidence type="ECO:0000313" key="2">
    <source>
        <dbReference type="EMBL" id="KAJ0988955.1"/>
    </source>
</evidence>
<reference evidence="2" key="2">
    <citation type="journal article" date="2022" name="Hortic Res">
        <title>The genome of Dioscorea zingiberensis sheds light on the biosynthesis, origin and evolution of the medicinally important diosgenin saponins.</title>
        <authorList>
            <person name="Li Y."/>
            <person name="Tan C."/>
            <person name="Li Z."/>
            <person name="Guo J."/>
            <person name="Li S."/>
            <person name="Chen X."/>
            <person name="Wang C."/>
            <person name="Dai X."/>
            <person name="Yang H."/>
            <person name="Song W."/>
            <person name="Hou L."/>
            <person name="Xu J."/>
            <person name="Tong Z."/>
            <person name="Xu A."/>
            <person name="Yuan X."/>
            <person name="Wang W."/>
            <person name="Yang Q."/>
            <person name="Chen L."/>
            <person name="Sun Z."/>
            <person name="Wang K."/>
            <person name="Pan B."/>
            <person name="Chen J."/>
            <person name="Bao Y."/>
            <person name="Liu F."/>
            <person name="Qi X."/>
            <person name="Gang D.R."/>
            <person name="Wen J."/>
            <person name="Li J."/>
        </authorList>
    </citation>
    <scope>NUCLEOTIDE SEQUENCE</scope>
    <source>
        <strain evidence="2">Dzin_1.0</strain>
    </source>
</reference>
<accession>A0A9D5DC17</accession>
<dbReference type="PANTHER" id="PTHR34109:SF1">
    <property type="entry name" value="VOC DOMAIN-CONTAINING PROTEIN"/>
    <property type="match status" value="1"/>
</dbReference>
<dbReference type="Proteomes" id="UP001085076">
    <property type="component" value="Miscellaneous, Linkage group lg01"/>
</dbReference>
<dbReference type="PROSITE" id="PS51819">
    <property type="entry name" value="VOC"/>
    <property type="match status" value="1"/>
</dbReference>
<dbReference type="PANTHER" id="PTHR34109">
    <property type="entry name" value="BNAUNNG04460D PROTEIN-RELATED"/>
    <property type="match status" value="1"/>
</dbReference>
<dbReference type="InterPro" id="IPR054576">
    <property type="entry name" value="At5g48480-like_N"/>
</dbReference>
<dbReference type="AlphaFoldDB" id="A0A9D5DC17"/>
<dbReference type="Pfam" id="PF22656">
    <property type="entry name" value="At5g48480-like_N"/>
    <property type="match status" value="1"/>
</dbReference>
<dbReference type="Pfam" id="PF22650">
    <property type="entry name" value="At5g48480-like_C"/>
    <property type="match status" value="1"/>
</dbReference>
<dbReference type="EMBL" id="JAGGNH010000001">
    <property type="protein sequence ID" value="KAJ0988955.1"/>
    <property type="molecule type" value="Genomic_DNA"/>
</dbReference>
<name>A0A9D5DC17_9LILI</name>
<dbReference type="OrthoDB" id="2013034at2759"/>
<evidence type="ECO:0000313" key="3">
    <source>
        <dbReference type="Proteomes" id="UP001085076"/>
    </source>
</evidence>
<organism evidence="2 3">
    <name type="scientific">Dioscorea zingiberensis</name>
    <dbReference type="NCBI Taxonomy" id="325984"/>
    <lineage>
        <taxon>Eukaryota</taxon>
        <taxon>Viridiplantae</taxon>
        <taxon>Streptophyta</taxon>
        <taxon>Embryophyta</taxon>
        <taxon>Tracheophyta</taxon>
        <taxon>Spermatophyta</taxon>
        <taxon>Magnoliopsida</taxon>
        <taxon>Liliopsida</taxon>
        <taxon>Dioscoreales</taxon>
        <taxon>Dioscoreaceae</taxon>
        <taxon>Dioscorea</taxon>
    </lineage>
</organism>